<organism evidence="1">
    <name type="scientific">bioreactor metagenome</name>
    <dbReference type="NCBI Taxonomy" id="1076179"/>
    <lineage>
        <taxon>unclassified sequences</taxon>
        <taxon>metagenomes</taxon>
        <taxon>ecological metagenomes</taxon>
    </lineage>
</organism>
<dbReference type="AlphaFoldDB" id="A0A645GT80"/>
<proteinExistence type="predicted"/>
<sequence length="58" mass="6656">MILQTKATMVKLFGRKEIEVKSIENKRLSDIIDSITTTTERQIDIKFKTGLVLTKDLC</sequence>
<evidence type="ECO:0000313" key="1">
    <source>
        <dbReference type="EMBL" id="MPN29009.1"/>
    </source>
</evidence>
<dbReference type="EMBL" id="VSSQ01079505">
    <property type="protein sequence ID" value="MPN29009.1"/>
    <property type="molecule type" value="Genomic_DNA"/>
</dbReference>
<reference evidence="1" key="1">
    <citation type="submission" date="2019-08" db="EMBL/GenBank/DDBJ databases">
        <authorList>
            <person name="Kucharzyk K."/>
            <person name="Murdoch R.W."/>
            <person name="Higgins S."/>
            <person name="Loffler F."/>
        </authorList>
    </citation>
    <scope>NUCLEOTIDE SEQUENCE</scope>
</reference>
<gene>
    <name evidence="1" type="ORF">SDC9_176457</name>
</gene>
<name>A0A645GT80_9ZZZZ</name>
<comment type="caution">
    <text evidence="1">The sequence shown here is derived from an EMBL/GenBank/DDBJ whole genome shotgun (WGS) entry which is preliminary data.</text>
</comment>
<accession>A0A645GT80</accession>
<protein>
    <submittedName>
        <fullName evidence="1">Uncharacterized protein</fullName>
    </submittedName>
</protein>